<dbReference type="EMBL" id="CP019454">
    <property type="protein sequence ID" value="AUW93446.1"/>
    <property type="molecule type" value="Genomic_DNA"/>
</dbReference>
<name>A0ABM6RQ47_9FIRM</name>
<organism evidence="1 2">
    <name type="scientific">Sulfobacillus thermotolerans</name>
    <dbReference type="NCBI Taxonomy" id="338644"/>
    <lineage>
        <taxon>Bacteria</taxon>
        <taxon>Bacillati</taxon>
        <taxon>Bacillota</taxon>
        <taxon>Clostridia</taxon>
        <taxon>Eubacteriales</taxon>
        <taxon>Clostridiales Family XVII. Incertae Sedis</taxon>
        <taxon>Sulfobacillus</taxon>
    </lineage>
</organism>
<evidence type="ECO:0000313" key="2">
    <source>
        <dbReference type="Proteomes" id="UP000325292"/>
    </source>
</evidence>
<protein>
    <submittedName>
        <fullName evidence="1">Uncharacterized protein</fullName>
    </submittedName>
</protein>
<sequence length="75" mass="7973">MINEWAILLSGAVIGLVYGPTWKVDESGMSSSTKDNEGLDEAIDEALQSFCGACGALKERDLGRVCPHCGAIQED</sequence>
<proteinExistence type="predicted"/>
<accession>A0ABM6RQ47</accession>
<gene>
    <name evidence="1" type="ORF">BXT84_05355</name>
</gene>
<reference evidence="1 2" key="1">
    <citation type="journal article" date="2019" name="Sci. Rep.">
        <title>Sulfobacillus thermotolerans: new insights into resistance and metabolic capacities of acidophilic chemolithotrophs.</title>
        <authorList>
            <person name="Panyushkina A.E."/>
            <person name="Babenko V.V."/>
            <person name="Nikitina A.S."/>
            <person name="Selezneva O.V."/>
            <person name="Tsaplina I.A."/>
            <person name="Letarova M.A."/>
            <person name="Kostryukova E.S."/>
            <person name="Letarov A.V."/>
        </authorList>
    </citation>
    <scope>NUCLEOTIDE SEQUENCE [LARGE SCALE GENOMIC DNA]</scope>
    <source>
        <strain evidence="1 2">Kr1</strain>
    </source>
</reference>
<keyword evidence="2" id="KW-1185">Reference proteome</keyword>
<dbReference type="Proteomes" id="UP000325292">
    <property type="component" value="Chromosome"/>
</dbReference>
<evidence type="ECO:0000313" key="1">
    <source>
        <dbReference type="EMBL" id="AUW93446.1"/>
    </source>
</evidence>